<dbReference type="EMBL" id="CAXLJL010000811">
    <property type="protein sequence ID" value="CAL5140875.1"/>
    <property type="molecule type" value="Genomic_DNA"/>
</dbReference>
<sequence>MVETENIPDSHPAKLSLPYGASKSERRIKTLTEKQLKKAIKFYRAHGFPFCYDVNLLIQDVNACKRLQEQARKRAGCPYIMLNDVSYLKKIRRELQGHLSCQLNRSYSIRKTYRPVVRHHSLSDTSYRYFFPSWYEPGYFAKIEKRFDAFRVDRSSLASKTRNKTKKKWYHRLLWLLFLRLFSSGGSVDEILNKMMPIEPDNIEEIFEIADKVLAHTRCRSAPLKRVYSSSRRKKACMSRDDPDNTDEEDQRILLEPEIGVSETETNLQYPITRDELQGSLAEDEKEEWIEEIEKLNPDSGTHSEHILTDNEVSQPSVTDQLLRSNEVQKEGTLTALDNKRRSGNVRHPTGRSETSENTSGMGQHFIQKEEFSSLRNTAEDVSTDIELEFPHSIHEDQERLTTSSSAEKKSAPNK</sequence>
<organism evidence="2 3">
    <name type="scientific">Calicophoron daubneyi</name>
    <name type="common">Rumen fluke</name>
    <name type="synonym">Paramphistomum daubneyi</name>
    <dbReference type="NCBI Taxonomy" id="300641"/>
    <lineage>
        <taxon>Eukaryota</taxon>
        <taxon>Metazoa</taxon>
        <taxon>Spiralia</taxon>
        <taxon>Lophotrochozoa</taxon>
        <taxon>Platyhelminthes</taxon>
        <taxon>Trematoda</taxon>
        <taxon>Digenea</taxon>
        <taxon>Plagiorchiida</taxon>
        <taxon>Pronocephalata</taxon>
        <taxon>Paramphistomoidea</taxon>
        <taxon>Paramphistomidae</taxon>
        <taxon>Calicophoron</taxon>
    </lineage>
</organism>
<feature type="region of interest" description="Disordered" evidence="1">
    <location>
        <begin position="235"/>
        <end position="254"/>
    </location>
</feature>
<dbReference type="AlphaFoldDB" id="A0AAV2TUQ4"/>
<accession>A0AAV2TUQ4</accession>
<comment type="caution">
    <text evidence="2">The sequence shown here is derived from an EMBL/GenBank/DDBJ whole genome shotgun (WGS) entry which is preliminary data.</text>
</comment>
<gene>
    <name evidence="2" type="ORF">CDAUBV1_LOCUS16177</name>
</gene>
<evidence type="ECO:0000313" key="3">
    <source>
        <dbReference type="Proteomes" id="UP001497525"/>
    </source>
</evidence>
<feature type="compositionally biased region" description="Polar residues" evidence="1">
    <location>
        <begin position="311"/>
        <end position="326"/>
    </location>
</feature>
<feature type="region of interest" description="Disordered" evidence="1">
    <location>
        <begin position="297"/>
        <end position="415"/>
    </location>
</feature>
<feature type="compositionally biased region" description="Basic and acidic residues" evidence="1">
    <location>
        <begin position="297"/>
        <end position="309"/>
    </location>
</feature>
<feature type="compositionally biased region" description="Polar residues" evidence="1">
    <location>
        <begin position="352"/>
        <end position="362"/>
    </location>
</feature>
<dbReference type="Proteomes" id="UP001497525">
    <property type="component" value="Unassembled WGS sequence"/>
</dbReference>
<feature type="compositionally biased region" description="Basic and acidic residues" evidence="1">
    <location>
        <begin position="389"/>
        <end position="400"/>
    </location>
</feature>
<evidence type="ECO:0000313" key="2">
    <source>
        <dbReference type="EMBL" id="CAL5140875.1"/>
    </source>
</evidence>
<protein>
    <submittedName>
        <fullName evidence="2">Uncharacterized protein</fullName>
    </submittedName>
</protein>
<reference evidence="2" key="1">
    <citation type="submission" date="2024-06" db="EMBL/GenBank/DDBJ databases">
        <authorList>
            <person name="Liu X."/>
            <person name="Lenzi L."/>
            <person name="Haldenby T S."/>
            <person name="Uol C."/>
        </authorList>
    </citation>
    <scope>NUCLEOTIDE SEQUENCE</scope>
</reference>
<evidence type="ECO:0000256" key="1">
    <source>
        <dbReference type="SAM" id="MobiDB-lite"/>
    </source>
</evidence>
<name>A0AAV2TUQ4_CALDB</name>
<proteinExistence type="predicted"/>